<reference evidence="2" key="1">
    <citation type="journal article" date="2012" name="Science">
        <title>The Paleozoic origin of enzymatic lignin decomposition reconstructed from 31 fungal genomes.</title>
        <authorList>
            <person name="Floudas D."/>
            <person name="Binder M."/>
            <person name="Riley R."/>
            <person name="Barry K."/>
            <person name="Blanchette R.A."/>
            <person name="Henrissat B."/>
            <person name="Martinez A.T."/>
            <person name="Otillar R."/>
            <person name="Spatafora J.W."/>
            <person name="Yadav J.S."/>
            <person name="Aerts A."/>
            <person name="Benoit I."/>
            <person name="Boyd A."/>
            <person name="Carlson A."/>
            <person name="Copeland A."/>
            <person name="Coutinho P.M."/>
            <person name="de Vries R.P."/>
            <person name="Ferreira P."/>
            <person name="Findley K."/>
            <person name="Foster B."/>
            <person name="Gaskell J."/>
            <person name="Glotzer D."/>
            <person name="Gorecki P."/>
            <person name="Heitman J."/>
            <person name="Hesse C."/>
            <person name="Hori C."/>
            <person name="Igarashi K."/>
            <person name="Jurgens J.A."/>
            <person name="Kallen N."/>
            <person name="Kersten P."/>
            <person name="Kohler A."/>
            <person name="Kuees U."/>
            <person name="Kumar T.K.A."/>
            <person name="Kuo A."/>
            <person name="LaButti K."/>
            <person name="Larrondo L.F."/>
            <person name="Lindquist E."/>
            <person name="Ling A."/>
            <person name="Lombard V."/>
            <person name="Lucas S."/>
            <person name="Lundell T."/>
            <person name="Martin R."/>
            <person name="McLaughlin D.J."/>
            <person name="Morgenstern I."/>
            <person name="Morin E."/>
            <person name="Murat C."/>
            <person name="Nagy L.G."/>
            <person name="Nolan M."/>
            <person name="Ohm R.A."/>
            <person name="Patyshakuliyeva A."/>
            <person name="Rokas A."/>
            <person name="Ruiz-Duenas F.J."/>
            <person name="Sabat G."/>
            <person name="Salamov A."/>
            <person name="Samejima M."/>
            <person name="Schmutz J."/>
            <person name="Slot J.C."/>
            <person name="St John F."/>
            <person name="Stenlid J."/>
            <person name="Sun H."/>
            <person name="Sun S."/>
            <person name="Syed K."/>
            <person name="Tsang A."/>
            <person name="Wiebenga A."/>
            <person name="Young D."/>
            <person name="Pisabarro A."/>
            <person name="Eastwood D.C."/>
            <person name="Martin F."/>
            <person name="Cullen D."/>
            <person name="Grigoriev I.V."/>
            <person name="Hibbett D.S."/>
        </authorList>
    </citation>
    <scope>NUCLEOTIDE SEQUENCE [LARGE SCALE GENOMIC DNA]</scope>
    <source>
        <strain evidence="2">RWD-64-598 SS2</strain>
    </source>
</reference>
<gene>
    <name evidence="1" type="ORF">CONPUDRAFT_150522</name>
</gene>
<accession>A0A5M3N343</accession>
<protein>
    <submittedName>
        <fullName evidence="1">Uncharacterized protein</fullName>
    </submittedName>
</protein>
<sequence>MKSREDRKLASPELRKDAEDFFKWVSHHRSVFTVALHHGLNLENDPDAYKTKGLIINFTEKPDRTSYPPHQRYNVSQGIVCDIDVIRLSAARTNDGDFSDFDQAIAKGQRMGIVIFSYRENLVRQWQRITMPPPKYLKKAAQTVESPQDSWVSWLDKAVNENFEAKIKLAKPPSGRNGRH</sequence>
<dbReference type="KEGG" id="cput:CONPUDRAFT_150522"/>
<organism evidence="1 2">
    <name type="scientific">Coniophora puteana (strain RWD-64-598)</name>
    <name type="common">Brown rot fungus</name>
    <dbReference type="NCBI Taxonomy" id="741705"/>
    <lineage>
        <taxon>Eukaryota</taxon>
        <taxon>Fungi</taxon>
        <taxon>Dikarya</taxon>
        <taxon>Basidiomycota</taxon>
        <taxon>Agaricomycotina</taxon>
        <taxon>Agaricomycetes</taxon>
        <taxon>Agaricomycetidae</taxon>
        <taxon>Boletales</taxon>
        <taxon>Coniophorineae</taxon>
        <taxon>Coniophoraceae</taxon>
        <taxon>Coniophora</taxon>
    </lineage>
</organism>
<dbReference type="RefSeq" id="XP_007765132.1">
    <property type="nucleotide sequence ID" value="XM_007766942.1"/>
</dbReference>
<comment type="caution">
    <text evidence="1">The sequence shown here is derived from an EMBL/GenBank/DDBJ whole genome shotgun (WGS) entry which is preliminary data.</text>
</comment>
<evidence type="ECO:0000313" key="2">
    <source>
        <dbReference type="Proteomes" id="UP000053558"/>
    </source>
</evidence>
<dbReference type="Proteomes" id="UP000053558">
    <property type="component" value="Unassembled WGS sequence"/>
</dbReference>
<dbReference type="AlphaFoldDB" id="A0A5M3N343"/>
<proteinExistence type="predicted"/>
<dbReference type="GeneID" id="19202702"/>
<dbReference type="EMBL" id="JH711574">
    <property type="protein sequence ID" value="EIW85736.1"/>
    <property type="molecule type" value="Genomic_DNA"/>
</dbReference>
<name>A0A5M3N343_CONPW</name>
<keyword evidence="2" id="KW-1185">Reference proteome</keyword>
<evidence type="ECO:0000313" key="1">
    <source>
        <dbReference type="EMBL" id="EIW85736.1"/>
    </source>
</evidence>